<feature type="compositionally biased region" description="Polar residues" evidence="1">
    <location>
        <begin position="84"/>
        <end position="104"/>
    </location>
</feature>
<feature type="region of interest" description="Disordered" evidence="1">
    <location>
        <begin position="14"/>
        <end position="34"/>
    </location>
</feature>
<feature type="region of interest" description="Disordered" evidence="1">
    <location>
        <begin position="84"/>
        <end position="130"/>
    </location>
</feature>
<gene>
    <name evidence="2" type="ORF">K432DRAFT_425585</name>
</gene>
<feature type="compositionally biased region" description="Basic and acidic residues" evidence="1">
    <location>
        <begin position="15"/>
        <end position="25"/>
    </location>
</feature>
<dbReference type="EMBL" id="KV744951">
    <property type="protein sequence ID" value="OCK80639.1"/>
    <property type="molecule type" value="Genomic_DNA"/>
</dbReference>
<feature type="compositionally biased region" description="Low complexity" evidence="1">
    <location>
        <begin position="1270"/>
        <end position="1279"/>
    </location>
</feature>
<accession>A0A8E2JFH5</accession>
<keyword evidence="3" id="KW-1185">Reference proteome</keyword>
<name>A0A8E2JFH5_9PEZI</name>
<proteinExistence type="predicted"/>
<evidence type="ECO:0000313" key="2">
    <source>
        <dbReference type="EMBL" id="OCK80639.1"/>
    </source>
</evidence>
<sequence length="1361" mass="152609">MMIYVGSLMAFVESPGREDESERAQPTDGGKYFAEHTAEHIESIDDAPEYNDGEWDRLSTVSSLSPLNLTPENTWSTNASLSVSLKNDQSQGRKTNTRATSPSPTLVEKSEKPKDEEPETMEEGDDADDIDSQYGFVADISTVAQIKKALVNHTNQINNIHSVISAFGDNLDDRLLHMNSLASKDREHEATSADLSKQVTYINDELKDIKARDLTSKVDWLTRTLSHLSATSSELANLLSISQDSIVKNETKAAQNNQNNLMTMEAKLSAVMEVFTKYLGILGKDVGALRKELESIRSSQDALAKKQETDWDAVRMELVPIRNMQDTLAKKLSGECAALHQQLVPIRSLQDTLAKKQQTDCEALRKELVPIRNMQDTLIEKQVINYATLRNDLGCVRSACTTLSKIQETGSAAFRRELQQTRSAQALLAKKQEQNQYMQSVFNDTQMKKNAEQSQAAKNTHTALEKFIQLQAQTNAQLRTSAVRDHGQVEIVAAKQAKTQSNLEKFQNGQLAINGTTGKILDVVQDALVAIKDTQSTSDAALRQIISAQRDELFGEVNTLKIVVEDFSRFKQTQKTTNATTDGKLDTLIDWLNSIQDQLVQTMDGKTKQAMDQMMAVQEILNHKIEEFSHVDKARVEAVKDCLRICMELKGRLERHIADSKDVTFKMTQGRHGSKDDNERLTRRIDAQCDRLDDLYMMLEAFKKRVLGDLESFKTSIDLLWEDLSKSEKRLDSRITSRVEQATMLEGYESAKGTKEEFQHVVDAVNDLERQALSTSDNVEILRKTVVKIQKRQEESDNSRKMDIKCLEEKTADLEVVAGMNQSVLDGTIGAHDLAIKSAQADITELKKRQEELSDESRTKSECLASIVNAISERVDVLSRDKNREEVECPQVAIPMVDDLDDTFSTTARSDSLQVKQMIEELNWQLKQCGDRCLQLDRQYNSLRAETREKLLSKEDLEETNQAWKNAYSAIICNTKYFPTIRSIATKHTQEKEKLARTAETVNRVYASTRQTVEAENKYTDDFNKRVDAINRWFTRVTSKSNELKEQLTKLTTTQAGHISSRNTGIAAQDTAIACLSAPTIAALNGQNTKIASLCSQTNQRPDAQDMGNAAEHTSLFATFSNQTNAMTTTMNADVDSVGKDYNAWRTATDAHVAKATAEMKTALDTALKDFQASSSAWRKDLENARISDLIHGLAQNAKQNLAAPFWIREKELLKRMQSVEDAAAARDADLRTELAAETKLLSRSFDVLDANLKNEFAHLSDCWHAQCNRSPRPSPDSSPDSDDPEDGDYERDIELLTHRLAELKAVVTSHSAELADSKAQNQRLQARVDDMVTLMQNQGFWVENDNNHNVPGDVPDAFKE</sequence>
<reference evidence="2 3" key="1">
    <citation type="journal article" date="2016" name="Nat. Commun.">
        <title>Ectomycorrhizal ecology is imprinted in the genome of the dominant symbiotic fungus Cenococcum geophilum.</title>
        <authorList>
            <consortium name="DOE Joint Genome Institute"/>
            <person name="Peter M."/>
            <person name="Kohler A."/>
            <person name="Ohm R.A."/>
            <person name="Kuo A."/>
            <person name="Krutzmann J."/>
            <person name="Morin E."/>
            <person name="Arend M."/>
            <person name="Barry K.W."/>
            <person name="Binder M."/>
            <person name="Choi C."/>
            <person name="Clum A."/>
            <person name="Copeland A."/>
            <person name="Grisel N."/>
            <person name="Haridas S."/>
            <person name="Kipfer T."/>
            <person name="LaButti K."/>
            <person name="Lindquist E."/>
            <person name="Lipzen A."/>
            <person name="Maire R."/>
            <person name="Meier B."/>
            <person name="Mihaltcheva S."/>
            <person name="Molinier V."/>
            <person name="Murat C."/>
            <person name="Poggeler S."/>
            <person name="Quandt C.A."/>
            <person name="Sperisen C."/>
            <person name="Tritt A."/>
            <person name="Tisserant E."/>
            <person name="Crous P.W."/>
            <person name="Henrissat B."/>
            <person name="Nehls U."/>
            <person name="Egli S."/>
            <person name="Spatafora J.W."/>
            <person name="Grigoriev I.V."/>
            <person name="Martin F.M."/>
        </authorList>
    </citation>
    <scope>NUCLEOTIDE SEQUENCE [LARGE SCALE GENOMIC DNA]</scope>
    <source>
        <strain evidence="2 3">CBS 459.81</strain>
    </source>
</reference>
<dbReference type="Proteomes" id="UP000250266">
    <property type="component" value="Unassembled WGS sequence"/>
</dbReference>
<evidence type="ECO:0000256" key="1">
    <source>
        <dbReference type="SAM" id="MobiDB-lite"/>
    </source>
</evidence>
<protein>
    <submittedName>
        <fullName evidence="2">Uncharacterized protein</fullName>
    </submittedName>
</protein>
<organism evidence="2 3">
    <name type="scientific">Lepidopterella palustris CBS 459.81</name>
    <dbReference type="NCBI Taxonomy" id="1314670"/>
    <lineage>
        <taxon>Eukaryota</taxon>
        <taxon>Fungi</taxon>
        <taxon>Dikarya</taxon>
        <taxon>Ascomycota</taxon>
        <taxon>Pezizomycotina</taxon>
        <taxon>Dothideomycetes</taxon>
        <taxon>Pleosporomycetidae</taxon>
        <taxon>Mytilinidiales</taxon>
        <taxon>Argynnaceae</taxon>
        <taxon>Lepidopterella</taxon>
    </lineage>
</organism>
<feature type="region of interest" description="Disordered" evidence="1">
    <location>
        <begin position="1269"/>
        <end position="1290"/>
    </location>
</feature>
<feature type="compositionally biased region" description="Acidic residues" evidence="1">
    <location>
        <begin position="1280"/>
        <end position="1290"/>
    </location>
</feature>
<feature type="compositionally biased region" description="Acidic residues" evidence="1">
    <location>
        <begin position="116"/>
        <end position="130"/>
    </location>
</feature>
<evidence type="ECO:0000313" key="3">
    <source>
        <dbReference type="Proteomes" id="UP000250266"/>
    </source>
</evidence>